<proteinExistence type="predicted"/>
<sequence>MPFSLEQYLQIDKITSSFIDQLNFRFSKLQDTMGESLFRAIMIMSKEDVKKMTFIDILNRLEELEVIDKNEWLALREIRNEIAHEYSFNQDEVVDTINIIYEKSDRLVNIYKSVHTFVKNRLLVK</sequence>
<name>A0A7M1B4V4_9BACT</name>
<dbReference type="SUPFAM" id="SSF81593">
    <property type="entry name" value="Nucleotidyltransferase substrate binding subunit/domain"/>
    <property type="match status" value="1"/>
</dbReference>
<gene>
    <name evidence="1" type="ORF">FJR45_01225</name>
</gene>
<evidence type="ECO:0000313" key="1">
    <source>
        <dbReference type="EMBL" id="QOP44675.1"/>
    </source>
</evidence>
<dbReference type="AlphaFoldDB" id="A0A7M1B4V4"/>
<accession>A0A7M1B4V4</accession>
<keyword evidence="2" id="KW-1185">Reference proteome</keyword>
<dbReference type="KEGG" id="ssei:FJR45_01225"/>
<dbReference type="EMBL" id="CP041235">
    <property type="protein sequence ID" value="QOP44675.1"/>
    <property type="molecule type" value="Genomic_DNA"/>
</dbReference>
<protein>
    <recommendedName>
        <fullName evidence="3">DUF86 domain-containing protein</fullName>
    </recommendedName>
</protein>
<evidence type="ECO:0000313" key="2">
    <source>
        <dbReference type="Proteomes" id="UP000593719"/>
    </source>
</evidence>
<organism evidence="1 2">
    <name type="scientific">Sulfurimonas sediminis</name>
    <dbReference type="NCBI Taxonomy" id="2590020"/>
    <lineage>
        <taxon>Bacteria</taxon>
        <taxon>Pseudomonadati</taxon>
        <taxon>Campylobacterota</taxon>
        <taxon>Epsilonproteobacteria</taxon>
        <taxon>Campylobacterales</taxon>
        <taxon>Sulfurimonadaceae</taxon>
        <taxon>Sulfurimonas</taxon>
    </lineage>
</organism>
<evidence type="ECO:0008006" key="3">
    <source>
        <dbReference type="Google" id="ProtNLM"/>
    </source>
</evidence>
<reference evidence="1 2" key="1">
    <citation type="submission" date="2019-06" db="EMBL/GenBank/DDBJ databases">
        <title>Sulfurimonas gotlandica sp. nov., a chemoautotrophic and psychrotolerant epsilonproteobacterium isolated from a pelagic redoxcline, and an emended description of the genus Sulfurimonas.</title>
        <authorList>
            <person name="Wang S."/>
            <person name="Jiang L."/>
            <person name="Shao Z."/>
        </authorList>
    </citation>
    <scope>NUCLEOTIDE SEQUENCE [LARGE SCALE GENOMIC DNA]</scope>
    <source>
        <strain evidence="1 2">S2-6</strain>
    </source>
</reference>
<dbReference type="Gene3D" id="1.20.120.330">
    <property type="entry name" value="Nucleotidyltransferases domain 2"/>
    <property type="match status" value="1"/>
</dbReference>
<dbReference type="Proteomes" id="UP000593719">
    <property type="component" value="Chromosome"/>
</dbReference>